<dbReference type="AlphaFoldDB" id="A0A8H3YZB1"/>
<gene>
    <name evidence="2" type="ORF">BLS_002737</name>
</gene>
<accession>A0A8H3YZB1</accession>
<organism evidence="2 3">
    <name type="scientific">Venturia inaequalis</name>
    <name type="common">Apple scab fungus</name>
    <dbReference type="NCBI Taxonomy" id="5025"/>
    <lineage>
        <taxon>Eukaryota</taxon>
        <taxon>Fungi</taxon>
        <taxon>Dikarya</taxon>
        <taxon>Ascomycota</taxon>
        <taxon>Pezizomycotina</taxon>
        <taxon>Dothideomycetes</taxon>
        <taxon>Pleosporomycetidae</taxon>
        <taxon>Venturiales</taxon>
        <taxon>Venturiaceae</taxon>
        <taxon>Venturia</taxon>
    </lineage>
</organism>
<feature type="domain" description="DUF7587" evidence="1">
    <location>
        <begin position="77"/>
        <end position="165"/>
    </location>
</feature>
<comment type="caution">
    <text evidence="2">The sequence shown here is derived from an EMBL/GenBank/DDBJ whole genome shotgun (WGS) entry which is preliminary data.</text>
</comment>
<evidence type="ECO:0000259" key="1">
    <source>
        <dbReference type="Pfam" id="PF24494"/>
    </source>
</evidence>
<dbReference type="Pfam" id="PF24494">
    <property type="entry name" value="DUF7587"/>
    <property type="match status" value="1"/>
</dbReference>
<reference evidence="2 3" key="1">
    <citation type="submission" date="2019-11" db="EMBL/GenBank/DDBJ databases">
        <title>Venturia inaequalis Genome Resource.</title>
        <authorList>
            <person name="Lichtner F.J."/>
        </authorList>
    </citation>
    <scope>NUCLEOTIDE SEQUENCE [LARGE SCALE GENOMIC DNA]</scope>
    <source>
        <strain evidence="2">Bline_iso_100314</strain>
    </source>
</reference>
<sequence length="346" mass="38774">MAPPISASEVAALADKWNAKRDANFVNILKELPANIGDNTGYIPILNTTNGIIPPPYAHELFPDKKLGFTMDTFGKLKDRTIDHLTTEKVEDGTEWSSWTASLLLALRYAYYKHAKKGGEAYIAIIKTKVLSSGQQRIYHVPALCSAFEGEDVANYAHEYLVLGVVVGAGFHAVGMQRLIDNRLLSIDALGSFLLLYFEKNDAYAFKARERMFGTRAVRKERLGDFFLFHEPKDAELVTSSQALRAKTLALACTRETTGVDDDNLLFMLTVAFLGLRRRFWDNTESPEFEKDQIQILSDLQAAPNSCFALDFLKEDASVMSDIVWVDGYPEIEQTIRMLRALASIE</sequence>
<protein>
    <recommendedName>
        <fullName evidence="1">DUF7587 domain-containing protein</fullName>
    </recommendedName>
</protein>
<evidence type="ECO:0000313" key="2">
    <source>
        <dbReference type="EMBL" id="KAE9975132.1"/>
    </source>
</evidence>
<dbReference type="EMBL" id="WNWQ01000185">
    <property type="protein sequence ID" value="KAE9975132.1"/>
    <property type="molecule type" value="Genomic_DNA"/>
</dbReference>
<proteinExistence type="predicted"/>
<dbReference type="Proteomes" id="UP000433883">
    <property type="component" value="Unassembled WGS sequence"/>
</dbReference>
<evidence type="ECO:0000313" key="3">
    <source>
        <dbReference type="Proteomes" id="UP000433883"/>
    </source>
</evidence>
<name>A0A8H3YZB1_VENIN</name>
<dbReference type="InterPro" id="IPR056009">
    <property type="entry name" value="DUF7587"/>
</dbReference>